<evidence type="ECO:0000256" key="1">
    <source>
        <dbReference type="ARBA" id="ARBA00004123"/>
    </source>
</evidence>
<dbReference type="GO" id="GO:0008270">
    <property type="term" value="F:zinc ion binding"/>
    <property type="evidence" value="ECO:0007669"/>
    <property type="project" value="UniProtKB-KW"/>
</dbReference>
<reference evidence="8" key="2">
    <citation type="journal article" date="2023" name="BMC Genomics">
        <title>Pest status, molecular evolution, and epigenetic factors derived from the genome assembly of Frankliniella fusca, a thysanopteran phytovirus vector.</title>
        <authorList>
            <person name="Catto M.A."/>
            <person name="Labadie P.E."/>
            <person name="Jacobson A.L."/>
            <person name="Kennedy G.G."/>
            <person name="Srinivasan R."/>
            <person name="Hunt B.G."/>
        </authorList>
    </citation>
    <scope>NUCLEOTIDE SEQUENCE</scope>
    <source>
        <strain evidence="8">PL_HMW_Pooled</strain>
    </source>
</reference>
<dbReference type="EMBL" id="JAHWGI010001412">
    <property type="protein sequence ID" value="KAK3930856.1"/>
    <property type="molecule type" value="Genomic_DNA"/>
</dbReference>
<dbReference type="PANTHER" id="PTHR46481">
    <property type="entry name" value="ZINC FINGER BED DOMAIN-CONTAINING PROTEIN 4"/>
    <property type="match status" value="1"/>
</dbReference>
<dbReference type="InterPro" id="IPR012337">
    <property type="entry name" value="RNaseH-like_sf"/>
</dbReference>
<feature type="compositionally biased region" description="Low complexity" evidence="6">
    <location>
        <begin position="36"/>
        <end position="50"/>
    </location>
</feature>
<dbReference type="SMART" id="SM00614">
    <property type="entry name" value="ZnF_BED"/>
    <property type="match status" value="1"/>
</dbReference>
<dbReference type="AlphaFoldDB" id="A0AAE1I2D8"/>
<feature type="region of interest" description="Disordered" evidence="6">
    <location>
        <begin position="1"/>
        <end position="54"/>
    </location>
</feature>
<name>A0AAE1I2D8_9NEOP</name>
<comment type="caution">
    <text evidence="8">The sequence shown here is derived from an EMBL/GenBank/DDBJ whole genome shotgun (WGS) entry which is preliminary data.</text>
</comment>
<evidence type="ECO:0000259" key="7">
    <source>
        <dbReference type="Pfam" id="PF05699"/>
    </source>
</evidence>
<comment type="subcellular location">
    <subcellularLocation>
        <location evidence="1">Nucleus</location>
    </subcellularLocation>
</comment>
<dbReference type="InterPro" id="IPR008906">
    <property type="entry name" value="HATC_C_dom"/>
</dbReference>
<dbReference type="PANTHER" id="PTHR46481:SF10">
    <property type="entry name" value="ZINC FINGER BED DOMAIN-CONTAINING PROTEIN 39"/>
    <property type="match status" value="1"/>
</dbReference>
<protein>
    <submittedName>
        <fullName evidence="8">Transposable element Hobo transposase</fullName>
    </submittedName>
</protein>
<accession>A0AAE1I2D8</accession>
<gene>
    <name evidence="8" type="ORF">KUF71_024213</name>
</gene>
<evidence type="ECO:0000313" key="9">
    <source>
        <dbReference type="Proteomes" id="UP001219518"/>
    </source>
</evidence>
<evidence type="ECO:0000256" key="4">
    <source>
        <dbReference type="ARBA" id="ARBA00022833"/>
    </source>
</evidence>
<feature type="compositionally biased region" description="Basic residues" evidence="6">
    <location>
        <begin position="17"/>
        <end position="33"/>
    </location>
</feature>
<evidence type="ECO:0000256" key="6">
    <source>
        <dbReference type="SAM" id="MobiDB-lite"/>
    </source>
</evidence>
<feature type="domain" description="HAT C-terminal dimerisation" evidence="7">
    <location>
        <begin position="726"/>
        <end position="804"/>
    </location>
</feature>
<evidence type="ECO:0000313" key="8">
    <source>
        <dbReference type="EMBL" id="KAK3930856.1"/>
    </source>
</evidence>
<dbReference type="GO" id="GO:0005634">
    <property type="term" value="C:nucleus"/>
    <property type="evidence" value="ECO:0007669"/>
    <property type="project" value="UniProtKB-SubCell"/>
</dbReference>
<dbReference type="InterPro" id="IPR052035">
    <property type="entry name" value="ZnF_BED_domain_contain"/>
</dbReference>
<sequence length="817" mass="90512">MSASGSDGPAGSPTTPVKRKRNNNKVTPVKRNHVASQRPSTSSESSQSPFEQEKDIVGESLEKLATHTWKSIPKVFSQSRKDPSEAWDSFHVVVDGANVEVGTAQCIVCSAVLVYYNSQVGPSSLLKHRKKYCKAQLGEASQAPSRPVPSGLRDVFVDKVADTCALTMGAVDLLTGDAVVEMVQVAVDIATRCKGRVDVRALMPSRVTVMDRIDARAAAATKELVPQLRVAIREDKVQGSTDMWTEDHSKNHFLAITTTYTDEAGQPQTHDLATTKFPASTRATGANIRAAMQDKLQSIGIPPEEFEKIQWVTDRGANVRKALEDLPREDCSAHVINTVVRSSLSVPYYELRQEAVDALSPLAREVLATVEAAVKAVKAAPPALVVKGVALDALQKALVLPQAQWNNKYAAMLSSVCVGKAKVLAVLTSVGENDLANRLRAVNKDIVSDISNFLSPLEKNKTVPSSDLASLKRHLTIQAGDSDETLRMKEAVADLRVLLDILILIKEAKEVVQLLKSTGLASLLQKKVLQEVDTRWNSIHTMLTSVLHSYDEIVGVLAEHGEGAQRRRMEKIDRGMLQWLTDFLEEFKAETKILEGNDHPTLPCVLLAFFNLRDHCEPGLLDCNHLEVLKKRFQFFLRSKFQPSMKAKIATFLWPDYKELSMLPECEREEVKAKVRALIADPEPEPDDVQEAQADTLEPPVPKVSRLDRYSRYRVALPATTRPMDEVDKYLATSVSVPPDQLLQHWKMLDRPDGFPKLAKLALRELGKLATAAPSERVWSKAGFILNKRRNRLTPTHLNSIIVLGSYLRLKKKNEKK</sequence>
<evidence type="ECO:0000256" key="3">
    <source>
        <dbReference type="ARBA" id="ARBA00022771"/>
    </source>
</evidence>
<dbReference type="SUPFAM" id="SSF53098">
    <property type="entry name" value="Ribonuclease H-like"/>
    <property type="match status" value="1"/>
</dbReference>
<keyword evidence="4" id="KW-0862">Zinc</keyword>
<keyword evidence="2" id="KW-0479">Metal-binding</keyword>
<evidence type="ECO:0000256" key="2">
    <source>
        <dbReference type="ARBA" id="ARBA00022723"/>
    </source>
</evidence>
<proteinExistence type="predicted"/>
<dbReference type="Pfam" id="PF05699">
    <property type="entry name" value="Dimer_Tnp_hAT"/>
    <property type="match status" value="1"/>
</dbReference>
<keyword evidence="9" id="KW-1185">Reference proteome</keyword>
<keyword evidence="5" id="KW-0539">Nucleus</keyword>
<evidence type="ECO:0000256" key="5">
    <source>
        <dbReference type="ARBA" id="ARBA00023242"/>
    </source>
</evidence>
<feature type="compositionally biased region" description="Low complexity" evidence="6">
    <location>
        <begin position="1"/>
        <end position="16"/>
    </location>
</feature>
<organism evidence="8 9">
    <name type="scientific">Frankliniella fusca</name>
    <dbReference type="NCBI Taxonomy" id="407009"/>
    <lineage>
        <taxon>Eukaryota</taxon>
        <taxon>Metazoa</taxon>
        <taxon>Ecdysozoa</taxon>
        <taxon>Arthropoda</taxon>
        <taxon>Hexapoda</taxon>
        <taxon>Insecta</taxon>
        <taxon>Pterygota</taxon>
        <taxon>Neoptera</taxon>
        <taxon>Paraneoptera</taxon>
        <taxon>Thysanoptera</taxon>
        <taxon>Terebrantia</taxon>
        <taxon>Thripoidea</taxon>
        <taxon>Thripidae</taxon>
        <taxon>Frankliniella</taxon>
    </lineage>
</organism>
<dbReference type="Proteomes" id="UP001219518">
    <property type="component" value="Unassembled WGS sequence"/>
</dbReference>
<keyword evidence="3" id="KW-0863">Zinc-finger</keyword>
<dbReference type="GO" id="GO:0046983">
    <property type="term" value="F:protein dimerization activity"/>
    <property type="evidence" value="ECO:0007669"/>
    <property type="project" value="InterPro"/>
</dbReference>
<reference evidence="8" key="1">
    <citation type="submission" date="2021-07" db="EMBL/GenBank/DDBJ databases">
        <authorList>
            <person name="Catto M.A."/>
            <person name="Jacobson A."/>
            <person name="Kennedy G."/>
            <person name="Labadie P."/>
            <person name="Hunt B.G."/>
            <person name="Srinivasan R."/>
        </authorList>
    </citation>
    <scope>NUCLEOTIDE SEQUENCE</scope>
    <source>
        <strain evidence="8">PL_HMW_Pooled</strain>
        <tissue evidence="8">Head</tissue>
    </source>
</reference>